<comment type="caution">
    <text evidence="2">The sequence shown here is derived from an EMBL/GenBank/DDBJ whole genome shotgun (WGS) entry which is preliminary data.</text>
</comment>
<gene>
    <name evidence="2" type="ORF">RDI58_013777</name>
</gene>
<organism evidence="2 3">
    <name type="scientific">Solanum bulbocastanum</name>
    <name type="common">Wild potato</name>
    <dbReference type="NCBI Taxonomy" id="147425"/>
    <lineage>
        <taxon>Eukaryota</taxon>
        <taxon>Viridiplantae</taxon>
        <taxon>Streptophyta</taxon>
        <taxon>Embryophyta</taxon>
        <taxon>Tracheophyta</taxon>
        <taxon>Spermatophyta</taxon>
        <taxon>Magnoliopsida</taxon>
        <taxon>eudicotyledons</taxon>
        <taxon>Gunneridae</taxon>
        <taxon>Pentapetalae</taxon>
        <taxon>asterids</taxon>
        <taxon>lamiids</taxon>
        <taxon>Solanales</taxon>
        <taxon>Solanaceae</taxon>
        <taxon>Solanoideae</taxon>
        <taxon>Solaneae</taxon>
        <taxon>Solanum</taxon>
    </lineage>
</organism>
<dbReference type="PANTHER" id="PTHR37604">
    <property type="entry name" value="TRANSCRIPTION INITIATION FACTOR TFIID SUBUNIT"/>
    <property type="match status" value="1"/>
</dbReference>
<evidence type="ECO:0000256" key="1">
    <source>
        <dbReference type="SAM" id="MobiDB-lite"/>
    </source>
</evidence>
<name>A0AAN8TRC9_SOLBU</name>
<feature type="region of interest" description="Disordered" evidence="1">
    <location>
        <begin position="590"/>
        <end position="618"/>
    </location>
</feature>
<feature type="compositionally biased region" description="Basic and acidic residues" evidence="1">
    <location>
        <begin position="713"/>
        <end position="722"/>
    </location>
</feature>
<keyword evidence="3" id="KW-1185">Reference proteome</keyword>
<dbReference type="Proteomes" id="UP001371456">
    <property type="component" value="Unassembled WGS sequence"/>
</dbReference>
<feature type="region of interest" description="Disordered" evidence="1">
    <location>
        <begin position="709"/>
        <end position="728"/>
    </location>
</feature>
<accession>A0AAN8TRC9</accession>
<reference evidence="2 3" key="1">
    <citation type="submission" date="2024-02" db="EMBL/GenBank/DDBJ databases">
        <title>de novo genome assembly of Solanum bulbocastanum strain 11H21.</title>
        <authorList>
            <person name="Hosaka A.J."/>
        </authorList>
    </citation>
    <scope>NUCLEOTIDE SEQUENCE [LARGE SCALE GENOMIC DNA]</scope>
    <source>
        <tissue evidence="2">Young leaves</tissue>
    </source>
</reference>
<dbReference type="EMBL" id="JBANQN010000005">
    <property type="protein sequence ID" value="KAK6789977.1"/>
    <property type="molecule type" value="Genomic_DNA"/>
</dbReference>
<evidence type="ECO:0008006" key="4">
    <source>
        <dbReference type="Google" id="ProtNLM"/>
    </source>
</evidence>
<dbReference type="AlphaFoldDB" id="A0AAN8TRC9"/>
<protein>
    <recommendedName>
        <fullName evidence="4">Bromodomain associated domain-containing protein</fullName>
    </recommendedName>
</protein>
<feature type="region of interest" description="Disordered" evidence="1">
    <location>
        <begin position="463"/>
        <end position="485"/>
    </location>
</feature>
<feature type="compositionally biased region" description="Low complexity" evidence="1">
    <location>
        <begin position="467"/>
        <end position="485"/>
    </location>
</feature>
<evidence type="ECO:0000313" key="3">
    <source>
        <dbReference type="Proteomes" id="UP001371456"/>
    </source>
</evidence>
<dbReference type="PANTHER" id="PTHR37604:SF1">
    <property type="entry name" value="TRANSCRIPTION INITIATION FACTOR TFIID SUBUNIT"/>
    <property type="match status" value="1"/>
</dbReference>
<proteinExistence type="predicted"/>
<evidence type="ECO:0000313" key="2">
    <source>
        <dbReference type="EMBL" id="KAK6789977.1"/>
    </source>
</evidence>
<sequence length="728" mass="82931">MVLLGDDGRGYELALKLESHGVWRSWLGDSLYTNFIHLLSSPSTWDSFMRTDDAKTRVQIHLQLRVRALLFDKASVSLFLRSDKPPSSIHTASVISKLNPNYLQLHGDDVYFTLDNCSQDGAQQREGVSGTSTMLSKVQSKSNFGAGSRYSESEADAISQRLKLDDLPETWYNQFFEKYKASKSYRLQFGDSETEKRTPEQMSFYRKVVENHKRRRVAFKVGQNIGFGMLDDGSNLQSNSNLDNDNPFFPETISAMNCVPDSAVLRTSQLKENQKVEFNGVLDTLPQIMTKSPIMIERLGIRPEYLSMDQGSNQNLGKNGAERSKKCLGEMQALKLSQKVMARLLGNVGFEGSSEVPLDVLTKFMSCHIRKLGSTLKLLSDSYRKQCSAMELLKMFLHTDGHSNLAMLSALVKDNTMNVVQQTQQQVQGFQQQLQPQHAAAIRQSQQILRMHPQMQQMINSQNLTPQQQQQMINSQNLTPQQQQQLINSQNLTPQQQQQLINSQNLTPQQQQQLINSQNLTPQQQQQLINSQNLTPQQQQQLINSQNLTPQQQQQLINSQNLTPQQQQQLINSQNLTPQQQQQLINSQNLTPQQQQHLERLRRRQQLTPRPGMSMNMNIDKDRPLVEVKLEHPTDFPMDNNAFNAMTARQPQMQQFRQQQIAAMSSPYAQNTNQFRPMSSLQIPQVQSPNMGMARAPPVKVEGFQELMGGDSTMKHDSEENKLMSPQK</sequence>